<dbReference type="EC" id="2.7.6.5" evidence="2"/>
<dbReference type="SUPFAM" id="SSF55021">
    <property type="entry name" value="ACT-like"/>
    <property type="match status" value="1"/>
</dbReference>
<dbReference type="Pfam" id="PF13328">
    <property type="entry name" value="HD_4"/>
    <property type="match status" value="1"/>
</dbReference>
<dbReference type="CDD" id="cd01668">
    <property type="entry name" value="TGS_RSH"/>
    <property type="match status" value="1"/>
</dbReference>
<comment type="caution">
    <text evidence="8">The sequence shown here is derived from an EMBL/GenBank/DDBJ whole genome shotgun (WGS) entry which is preliminary data.</text>
</comment>
<dbReference type="Gene3D" id="3.30.70.260">
    <property type="match status" value="1"/>
</dbReference>
<dbReference type="InterPro" id="IPR003607">
    <property type="entry name" value="HD/PDEase_dom"/>
</dbReference>
<dbReference type="CDD" id="cd05399">
    <property type="entry name" value="NT_Rel-Spo_like"/>
    <property type="match status" value="1"/>
</dbReference>
<evidence type="ECO:0000259" key="7">
    <source>
        <dbReference type="PROSITE" id="PS51880"/>
    </source>
</evidence>
<dbReference type="Pfam" id="PF13291">
    <property type="entry name" value="ACT_4"/>
    <property type="match status" value="1"/>
</dbReference>
<dbReference type="InterPro" id="IPR002912">
    <property type="entry name" value="ACT_dom"/>
</dbReference>
<dbReference type="PANTHER" id="PTHR21262">
    <property type="entry name" value="GUANOSINE-3',5'-BIS DIPHOSPHATE 3'-PYROPHOSPHOHYDROLASE"/>
    <property type="match status" value="1"/>
</dbReference>
<feature type="domain" description="TGS" evidence="7">
    <location>
        <begin position="382"/>
        <end position="443"/>
    </location>
</feature>
<comment type="pathway">
    <text evidence="1">Purine metabolism; ppGpp biosynthesis; ppGpp from GTP: step 1/2.</text>
</comment>
<keyword evidence="9" id="KW-1185">Reference proteome</keyword>
<dbReference type="InterPro" id="IPR004095">
    <property type="entry name" value="TGS"/>
</dbReference>
<dbReference type="Proteomes" id="UP001629536">
    <property type="component" value="Unassembled WGS sequence"/>
</dbReference>
<comment type="similarity">
    <text evidence="4">Belongs to the relA/spoT family.</text>
</comment>
<dbReference type="Pfam" id="PF02824">
    <property type="entry name" value="TGS"/>
    <property type="match status" value="1"/>
</dbReference>
<dbReference type="PROSITE" id="PS51831">
    <property type="entry name" value="HD"/>
    <property type="match status" value="1"/>
</dbReference>
<dbReference type="SMART" id="SM00471">
    <property type="entry name" value="HDc"/>
    <property type="match status" value="1"/>
</dbReference>
<keyword evidence="8" id="KW-0808">Transferase</keyword>
<dbReference type="PANTHER" id="PTHR21262:SF31">
    <property type="entry name" value="GTP PYROPHOSPHOKINASE"/>
    <property type="match status" value="1"/>
</dbReference>
<evidence type="ECO:0000259" key="6">
    <source>
        <dbReference type="PROSITE" id="PS51831"/>
    </source>
</evidence>
<name>A0ABW9F591_9FIRM</name>
<dbReference type="SUPFAM" id="SSF81301">
    <property type="entry name" value="Nucleotidyltransferase"/>
    <property type="match status" value="1"/>
</dbReference>
<evidence type="ECO:0000256" key="2">
    <source>
        <dbReference type="ARBA" id="ARBA00013251"/>
    </source>
</evidence>
<dbReference type="NCBIfam" id="TIGR00691">
    <property type="entry name" value="spoT_relA"/>
    <property type="match status" value="1"/>
</dbReference>
<dbReference type="GO" id="GO:0008728">
    <property type="term" value="F:GTP diphosphokinase activity"/>
    <property type="evidence" value="ECO:0007669"/>
    <property type="project" value="UniProtKB-EC"/>
</dbReference>
<dbReference type="EMBL" id="JBFNFH010000003">
    <property type="protein sequence ID" value="MFM1524432.1"/>
    <property type="molecule type" value="Genomic_DNA"/>
</dbReference>
<reference evidence="8 9" key="1">
    <citation type="journal article" date="2024" name="Front. Microbiol.">
        <title>Pangenomic and biochemical analyses of Helcococcus ovis reveal widespread tetracycline resistance and a novel bacterial species, Helcococcus bovis.</title>
        <authorList>
            <person name="Cunha F."/>
            <person name="Zhai Y."/>
            <person name="Casaro S."/>
            <person name="Jones K.L."/>
            <person name="Hernandez M."/>
            <person name="Bisinotto R.S."/>
            <person name="Kariyawasam S."/>
            <person name="Brown M.B."/>
            <person name="Phillips A."/>
            <person name="Jeong K.C."/>
            <person name="Galvao K.N."/>
        </authorList>
    </citation>
    <scope>NUCLEOTIDE SEQUENCE [LARGE SCALE GENOMIC DNA]</scope>
    <source>
        <strain evidence="8 9">KG197</strain>
    </source>
</reference>
<dbReference type="Gene3D" id="1.10.3210.10">
    <property type="entry name" value="Hypothetical protein af1432"/>
    <property type="match status" value="1"/>
</dbReference>
<dbReference type="InterPro" id="IPR043519">
    <property type="entry name" value="NT_sf"/>
</dbReference>
<evidence type="ECO:0000256" key="3">
    <source>
        <dbReference type="ARBA" id="ARBA00048244"/>
    </source>
</evidence>
<dbReference type="InterPro" id="IPR045600">
    <property type="entry name" value="RelA/SpoT_AH_RIS"/>
</dbReference>
<dbReference type="Gene3D" id="3.30.460.10">
    <property type="entry name" value="Beta Polymerase, domain 2"/>
    <property type="match status" value="1"/>
</dbReference>
<evidence type="ECO:0000313" key="8">
    <source>
        <dbReference type="EMBL" id="MFM1524432.1"/>
    </source>
</evidence>
<dbReference type="InterPro" id="IPR012675">
    <property type="entry name" value="Beta-grasp_dom_sf"/>
</dbReference>
<dbReference type="PROSITE" id="PS51880">
    <property type="entry name" value="TGS"/>
    <property type="match status" value="1"/>
</dbReference>
<dbReference type="InterPro" id="IPR006674">
    <property type="entry name" value="HD_domain"/>
</dbReference>
<dbReference type="Gene3D" id="3.10.20.30">
    <property type="match status" value="1"/>
</dbReference>
<dbReference type="InterPro" id="IPR012676">
    <property type="entry name" value="TGS-like"/>
</dbReference>
<organism evidence="8 9">
    <name type="scientific">Helcococcus bovis</name>
    <dbReference type="NCBI Taxonomy" id="3153252"/>
    <lineage>
        <taxon>Bacteria</taxon>
        <taxon>Bacillati</taxon>
        <taxon>Bacillota</taxon>
        <taxon>Tissierellia</taxon>
        <taxon>Tissierellales</taxon>
        <taxon>Peptoniphilaceae</taxon>
        <taxon>Helcococcus</taxon>
    </lineage>
</organism>
<dbReference type="SUPFAM" id="SSF81271">
    <property type="entry name" value="TGS-like"/>
    <property type="match status" value="1"/>
</dbReference>
<feature type="domain" description="HD" evidence="6">
    <location>
        <begin position="43"/>
        <end position="142"/>
    </location>
</feature>
<protein>
    <recommendedName>
        <fullName evidence="2">GTP diphosphokinase</fullName>
        <ecNumber evidence="2">2.7.6.5</ecNumber>
    </recommendedName>
</protein>
<gene>
    <name evidence="8" type="ORF">ABGF40_01980</name>
</gene>
<dbReference type="InterPro" id="IPR045865">
    <property type="entry name" value="ACT-like_dom_sf"/>
</dbReference>
<dbReference type="RefSeq" id="WP_408105351.1">
    <property type="nucleotide sequence ID" value="NZ_JBFNFH010000003.1"/>
</dbReference>
<evidence type="ECO:0000256" key="4">
    <source>
        <dbReference type="RuleBase" id="RU003847"/>
    </source>
</evidence>
<evidence type="ECO:0000256" key="1">
    <source>
        <dbReference type="ARBA" id="ARBA00004976"/>
    </source>
</evidence>
<comment type="catalytic activity">
    <reaction evidence="3">
        <text>GTP + ATP = guanosine 3'-diphosphate 5'-triphosphate + AMP</text>
        <dbReference type="Rhea" id="RHEA:22088"/>
        <dbReference type="ChEBI" id="CHEBI:30616"/>
        <dbReference type="ChEBI" id="CHEBI:37565"/>
        <dbReference type="ChEBI" id="CHEBI:142410"/>
        <dbReference type="ChEBI" id="CHEBI:456215"/>
        <dbReference type="EC" id="2.7.6.5"/>
    </reaction>
</comment>
<dbReference type="SUPFAM" id="SSF109604">
    <property type="entry name" value="HD-domain/PDEase-like"/>
    <property type="match status" value="1"/>
</dbReference>
<evidence type="ECO:0000259" key="5">
    <source>
        <dbReference type="PROSITE" id="PS51671"/>
    </source>
</evidence>
<dbReference type="SMART" id="SM00954">
    <property type="entry name" value="RelA_SpoT"/>
    <property type="match status" value="1"/>
</dbReference>
<dbReference type="InterPro" id="IPR033655">
    <property type="entry name" value="TGS_RelA/SpoT"/>
</dbReference>
<dbReference type="CDD" id="cd00077">
    <property type="entry name" value="HDc"/>
    <property type="match status" value="1"/>
</dbReference>
<dbReference type="InterPro" id="IPR004811">
    <property type="entry name" value="RelA/Spo_fam"/>
</dbReference>
<dbReference type="PROSITE" id="PS51671">
    <property type="entry name" value="ACT"/>
    <property type="match status" value="1"/>
</dbReference>
<dbReference type="Pfam" id="PF04607">
    <property type="entry name" value="RelA_SpoT"/>
    <property type="match status" value="1"/>
</dbReference>
<feature type="domain" description="ACT" evidence="5">
    <location>
        <begin position="643"/>
        <end position="717"/>
    </location>
</feature>
<dbReference type="Pfam" id="PF19296">
    <property type="entry name" value="RelA_AH_RIS"/>
    <property type="match status" value="1"/>
</dbReference>
<sequence length="717" mass="82721">MLERLLEAVRKYNKDLDVELITKAFNLAREKHKGQVRNSGEEYIVHPVEVSIILASMQMDDQTICAGLMHDVLEDTDYSKEDMEKEFGEEITALVDGVTKLKNLKYKTKEEAQIESIRKMVLAMANDIRVIIIKLSDRLHNMRTLEYKDRDKQIKTANETLEIYVPIAHRLGINAIKWELEDLCLRYIDPVSYYSVAQQIDQKRSEREKIIQHIMDKLSTELDKINIKFTMTGRPKGIFSIYNKMQKQETTIDNIFDLIAVRVIVKDINQCYAVLGIVHNLWKPIPGRFKDYIAMPKPNFYQSLHTTVIGEKGQIFEVQIRTEEMHRNAEYGIANHWQYKEGKKKASNFDNRLNWIRQVIEWGKDTSAYEFMDNFKNDLFNDEVYVFTPNGDVVDLQKGATPIDFAYRVHSEVGNKCVGAKINGKIQPLNYKLKTGDIVTILTSKNSTGPNLDWLDMAVTQHAKNKIRAFFKKKSREENIELGQELLEKEIRKKGFDTSKFMIDEWLQSAAEKNNALSIESLYNLIGYGTVQVDSVVKFLEKKYNDKYKKEELSNLVNIEEKNPHKNKNINDAIIIDDITNLETKFAKCCNPVPGDKVIGYITHGHGVSVHRINCKNIINLKNKERLIEVKWSESNNSSFPVQVKVIIEDRPAYLADLTKGLSKDGFDISAINTKQNDDSTINISLTILVKSNSDIDRIYNIIKKIDGTIKVFREKN</sequence>
<evidence type="ECO:0000313" key="9">
    <source>
        <dbReference type="Proteomes" id="UP001629536"/>
    </source>
</evidence>
<proteinExistence type="inferred from homology"/>
<accession>A0ABW9F591</accession>
<comment type="function">
    <text evidence="4">In eubacteria ppGpp (guanosine 3'-diphosphate 5'-diphosphate) is a mediator of the stringent response that coordinates a variety of cellular activities in response to changes in nutritional abundance.</text>
</comment>
<dbReference type="InterPro" id="IPR007685">
    <property type="entry name" value="RelA_SpoT"/>
</dbReference>